<dbReference type="PRINTS" id="PR00080">
    <property type="entry name" value="SDRFAMILY"/>
</dbReference>
<evidence type="ECO:0000256" key="3">
    <source>
        <dbReference type="RuleBase" id="RU000363"/>
    </source>
</evidence>
<evidence type="ECO:0000313" key="5">
    <source>
        <dbReference type="Proteomes" id="UP000559027"/>
    </source>
</evidence>
<keyword evidence="5" id="KW-1185">Reference proteome</keyword>
<evidence type="ECO:0000313" key="4">
    <source>
        <dbReference type="EMBL" id="KAF5357216.1"/>
    </source>
</evidence>
<comment type="similarity">
    <text evidence="1 3">Belongs to the short-chain dehydrogenases/reductases (SDR) family.</text>
</comment>
<dbReference type="Pfam" id="PF00106">
    <property type="entry name" value="adh_short"/>
    <property type="match status" value="1"/>
</dbReference>
<dbReference type="PRINTS" id="PR00081">
    <property type="entry name" value="GDHRDH"/>
</dbReference>
<dbReference type="InterPro" id="IPR051911">
    <property type="entry name" value="SDR_oxidoreductase"/>
</dbReference>
<evidence type="ECO:0000256" key="1">
    <source>
        <dbReference type="ARBA" id="ARBA00006484"/>
    </source>
</evidence>
<evidence type="ECO:0000256" key="2">
    <source>
        <dbReference type="ARBA" id="ARBA00023002"/>
    </source>
</evidence>
<dbReference type="InterPro" id="IPR002347">
    <property type="entry name" value="SDR_fam"/>
</dbReference>
<proteinExistence type="inferred from homology"/>
<protein>
    <recommendedName>
        <fullName evidence="6">NAD(P)-binding protein</fullName>
    </recommendedName>
</protein>
<dbReference type="AlphaFoldDB" id="A0A8H5LH46"/>
<dbReference type="OrthoDB" id="1274115at2759"/>
<name>A0A8H5LH46_9AGAR</name>
<dbReference type="PANTHER" id="PTHR43976:SF16">
    <property type="entry name" value="SHORT-CHAIN DEHYDROGENASE_REDUCTASE FAMILY PROTEIN"/>
    <property type="match status" value="1"/>
</dbReference>
<dbReference type="EMBL" id="JAACJO010000006">
    <property type="protein sequence ID" value="KAF5357216.1"/>
    <property type="molecule type" value="Genomic_DNA"/>
</dbReference>
<comment type="caution">
    <text evidence="4">The sequence shown here is derived from an EMBL/GenBank/DDBJ whole genome shotgun (WGS) entry which is preliminary data.</text>
</comment>
<dbReference type="GO" id="GO:0016491">
    <property type="term" value="F:oxidoreductase activity"/>
    <property type="evidence" value="ECO:0007669"/>
    <property type="project" value="UniProtKB-KW"/>
</dbReference>
<accession>A0A8H5LH46</accession>
<dbReference type="Proteomes" id="UP000559027">
    <property type="component" value="Unassembled WGS sequence"/>
</dbReference>
<reference evidence="4 5" key="1">
    <citation type="journal article" date="2020" name="ISME J.">
        <title>Uncovering the hidden diversity of litter-decomposition mechanisms in mushroom-forming fungi.</title>
        <authorList>
            <person name="Floudas D."/>
            <person name="Bentzer J."/>
            <person name="Ahren D."/>
            <person name="Johansson T."/>
            <person name="Persson P."/>
            <person name="Tunlid A."/>
        </authorList>
    </citation>
    <scope>NUCLEOTIDE SEQUENCE [LARGE SCALE GENOMIC DNA]</scope>
    <source>
        <strain evidence="4 5">CBS 146.42</strain>
    </source>
</reference>
<organism evidence="4 5">
    <name type="scientific">Leucocoprinus leucothites</name>
    <dbReference type="NCBI Taxonomy" id="201217"/>
    <lineage>
        <taxon>Eukaryota</taxon>
        <taxon>Fungi</taxon>
        <taxon>Dikarya</taxon>
        <taxon>Basidiomycota</taxon>
        <taxon>Agaricomycotina</taxon>
        <taxon>Agaricomycetes</taxon>
        <taxon>Agaricomycetidae</taxon>
        <taxon>Agaricales</taxon>
        <taxon>Agaricineae</taxon>
        <taxon>Agaricaceae</taxon>
        <taxon>Leucocoprinus</taxon>
    </lineage>
</organism>
<dbReference type="SUPFAM" id="SSF51735">
    <property type="entry name" value="NAD(P)-binding Rossmann-fold domains"/>
    <property type="match status" value="1"/>
</dbReference>
<evidence type="ECO:0008006" key="6">
    <source>
        <dbReference type="Google" id="ProtNLM"/>
    </source>
</evidence>
<keyword evidence="2" id="KW-0560">Oxidoreductase</keyword>
<gene>
    <name evidence="4" type="ORF">D9756_006363</name>
</gene>
<sequence length="325" mass="35753">MPDSNNTTMTLSSDPAPRSLTWVITGTSSGFGYRLALIALSRGDNVIATARSLVKLQKLVDEVSRDVDHSKKERLRTFRFDLSDPEEVVRKMVKEAHEVWGRIDVLVNNAGTLSLSNVSGVEVWRTGWAWRGMLEESGISALQSLIDTNVIGTAKITYAVLPYMRARRSGTIVTIGSRSAWRAELPSIGSYAMVKAALRAFTENLSAELAPFNIRTLIVEPGAFRTEGIYSPGWCENHLSPDYDTIRESARKSFESIPGNEPGDAFKAMTAIVDIVRGEGPARGRAWPNYLILGEDGEDAVRNKCALVLGILDEWKDVTRGTGFD</sequence>
<dbReference type="Gene3D" id="3.40.50.720">
    <property type="entry name" value="NAD(P)-binding Rossmann-like Domain"/>
    <property type="match status" value="1"/>
</dbReference>
<dbReference type="InterPro" id="IPR036291">
    <property type="entry name" value="NAD(P)-bd_dom_sf"/>
</dbReference>
<dbReference type="PANTHER" id="PTHR43976">
    <property type="entry name" value="SHORT CHAIN DEHYDROGENASE"/>
    <property type="match status" value="1"/>
</dbReference>